<accession>A0ABV8SPH7</accession>
<dbReference type="EMBL" id="JBHSDU010000003">
    <property type="protein sequence ID" value="MFC4308838.1"/>
    <property type="molecule type" value="Genomic_DNA"/>
</dbReference>
<reference evidence="3" key="1">
    <citation type="journal article" date="2019" name="Int. J. Syst. Evol. Microbiol.">
        <title>The Global Catalogue of Microorganisms (GCM) 10K type strain sequencing project: providing services to taxonomists for standard genome sequencing and annotation.</title>
        <authorList>
            <consortium name="The Broad Institute Genomics Platform"/>
            <consortium name="The Broad Institute Genome Sequencing Center for Infectious Disease"/>
            <person name="Wu L."/>
            <person name="Ma J."/>
        </authorList>
    </citation>
    <scope>NUCLEOTIDE SEQUENCE [LARGE SCALE GENOMIC DNA]</scope>
    <source>
        <strain evidence="3">CGMCC 1.10759</strain>
    </source>
</reference>
<gene>
    <name evidence="2" type="ORF">ACFPN2_07075</name>
</gene>
<comment type="caution">
    <text evidence="2">The sequence shown here is derived from an EMBL/GenBank/DDBJ whole genome shotgun (WGS) entry which is preliminary data.</text>
</comment>
<evidence type="ECO:0000313" key="3">
    <source>
        <dbReference type="Proteomes" id="UP001595904"/>
    </source>
</evidence>
<dbReference type="RefSeq" id="WP_380595918.1">
    <property type="nucleotide sequence ID" value="NZ_JBHSDU010000003.1"/>
</dbReference>
<dbReference type="Proteomes" id="UP001595904">
    <property type="component" value="Unassembled WGS sequence"/>
</dbReference>
<name>A0ABV8SPH7_9GAMM</name>
<proteinExistence type="predicted"/>
<protein>
    <submittedName>
        <fullName evidence="2">DUF6968 family protein</fullName>
    </submittedName>
</protein>
<sequence length="136" mass="15003">MLKRTFTYVDQNGDRHEVVALIHAPQKQDRPKVVPQEPDTYSCAFEVTGADLNIKGMGFGAFDGLAALFAALRDLRLELDKLGNRIGWIGLGYTGIPRMVTLADPIPVQQRIEAVLDNEHQMHSILGPGPKRGTKP</sequence>
<evidence type="ECO:0000313" key="2">
    <source>
        <dbReference type="EMBL" id="MFC4308838.1"/>
    </source>
</evidence>
<organism evidence="2 3">
    <name type="scientific">Steroidobacter flavus</name>
    <dbReference type="NCBI Taxonomy" id="1842136"/>
    <lineage>
        <taxon>Bacteria</taxon>
        <taxon>Pseudomonadati</taxon>
        <taxon>Pseudomonadota</taxon>
        <taxon>Gammaproteobacteria</taxon>
        <taxon>Steroidobacterales</taxon>
        <taxon>Steroidobacteraceae</taxon>
        <taxon>Steroidobacter</taxon>
    </lineage>
</organism>
<evidence type="ECO:0000259" key="1">
    <source>
        <dbReference type="Pfam" id="PF22302"/>
    </source>
</evidence>
<dbReference type="Pfam" id="PF22302">
    <property type="entry name" value="DUF6968"/>
    <property type="match status" value="1"/>
</dbReference>
<dbReference type="InterPro" id="IPR054241">
    <property type="entry name" value="DUF6968"/>
</dbReference>
<keyword evidence="3" id="KW-1185">Reference proteome</keyword>
<feature type="domain" description="DUF6968" evidence="1">
    <location>
        <begin position="3"/>
        <end position="81"/>
    </location>
</feature>